<sequence length="330" mass="36608">MPIFSALPFISLFVGMLLWGSSFVAFKYAVMFFDPIVVVFMRMALSAFLFLLVLPRWRPRNLRREDLGFMIFMALCEPCFYFVFEGQALTMTSASQAGMVAATLPVLVAVCAGFFLGERLTARSWSGLILALAGVVWVSVSGVATEAAPRPLFGNFLELLAMFCAAGYTVSMKKLCSRYSPWFLTAVQSMVGTVFFLPLLFLPTTVMPQAFPPGPSLAVLYLCVCISIGAYGFYNYGISKLPAWQASAFVNLIPVFSMLLGWLCLGERLTAWQLAGVAVVFAGVLLCQQWPERERKNTLHRVMAEEGVLAQPLAVPEEAFVRVRDQDWNR</sequence>
<protein>
    <recommendedName>
        <fullName evidence="7">EamA domain-containing protein</fullName>
    </recommendedName>
</protein>
<reference evidence="8 9" key="1">
    <citation type="journal article" date="2009" name="Stand. Genomic Sci.">
        <title>Complete genome sequence of Desulfomicrobium baculatum type strain (X).</title>
        <authorList>
            <person name="Copeland A."/>
            <person name="Spring S."/>
            <person name="Goker M."/>
            <person name="Schneider S."/>
            <person name="Lapidus A."/>
            <person name="Del Rio T.G."/>
            <person name="Tice H."/>
            <person name="Cheng J.F."/>
            <person name="Chen F."/>
            <person name="Nolan M."/>
            <person name="Bruce D."/>
            <person name="Goodwin L."/>
            <person name="Pitluck S."/>
            <person name="Ivanova N."/>
            <person name="Mavrommatis K."/>
            <person name="Ovchinnikova G."/>
            <person name="Pati A."/>
            <person name="Chen A."/>
            <person name="Palaniappan K."/>
            <person name="Land M."/>
            <person name="Hauser L."/>
            <person name="Chang Y.J."/>
            <person name="Jeffries C.C."/>
            <person name="Meincke L."/>
            <person name="Sims D."/>
            <person name="Brettin T."/>
            <person name="Detter J.C."/>
            <person name="Han C."/>
            <person name="Chain P."/>
            <person name="Bristow J."/>
            <person name="Eisen J.A."/>
            <person name="Markowitz V."/>
            <person name="Hugenholtz P."/>
            <person name="Kyrpides N.C."/>
            <person name="Klenk H.P."/>
            <person name="Lucas S."/>
        </authorList>
    </citation>
    <scope>NUCLEOTIDE SEQUENCE [LARGE SCALE GENOMIC DNA]</scope>
    <source>
        <strain evidence="9">DSM 4028 / VKM B-1378 / X</strain>
    </source>
</reference>
<feature type="transmembrane region" description="Helical" evidence="6">
    <location>
        <begin position="36"/>
        <end position="55"/>
    </location>
</feature>
<evidence type="ECO:0000256" key="5">
    <source>
        <dbReference type="ARBA" id="ARBA00023136"/>
    </source>
</evidence>
<feature type="transmembrane region" description="Helical" evidence="6">
    <location>
        <begin position="214"/>
        <end position="234"/>
    </location>
</feature>
<feature type="transmembrane region" description="Helical" evidence="6">
    <location>
        <begin position="7"/>
        <end position="30"/>
    </location>
</feature>
<evidence type="ECO:0000259" key="7">
    <source>
        <dbReference type="Pfam" id="PF00892"/>
    </source>
</evidence>
<dbReference type="PANTHER" id="PTHR32322:SF2">
    <property type="entry name" value="EAMA DOMAIN-CONTAINING PROTEIN"/>
    <property type="match status" value="1"/>
</dbReference>
<dbReference type="Pfam" id="PF00892">
    <property type="entry name" value="EamA"/>
    <property type="match status" value="2"/>
</dbReference>
<dbReference type="Gene3D" id="1.10.3730.20">
    <property type="match status" value="1"/>
</dbReference>
<feature type="domain" description="EamA" evidence="7">
    <location>
        <begin position="153"/>
        <end position="286"/>
    </location>
</feature>
<dbReference type="HOGENOM" id="CLU_033863_4_1_7"/>
<organism evidence="8 9">
    <name type="scientific">Desulfomicrobium baculatum (strain DSM 4028 / VKM B-1378 / X)</name>
    <name type="common">Desulfovibrio baculatus</name>
    <dbReference type="NCBI Taxonomy" id="525897"/>
    <lineage>
        <taxon>Bacteria</taxon>
        <taxon>Pseudomonadati</taxon>
        <taxon>Thermodesulfobacteriota</taxon>
        <taxon>Desulfovibrionia</taxon>
        <taxon>Desulfovibrionales</taxon>
        <taxon>Desulfomicrobiaceae</taxon>
        <taxon>Desulfomicrobium</taxon>
    </lineage>
</organism>
<feature type="transmembrane region" description="Helical" evidence="6">
    <location>
        <begin position="67"/>
        <end position="84"/>
    </location>
</feature>
<comment type="subcellular location">
    <subcellularLocation>
        <location evidence="1">Membrane</location>
        <topology evidence="1">Multi-pass membrane protein</topology>
    </subcellularLocation>
</comment>
<evidence type="ECO:0000256" key="6">
    <source>
        <dbReference type="SAM" id="Phobius"/>
    </source>
</evidence>
<dbReference type="PANTHER" id="PTHR32322">
    <property type="entry name" value="INNER MEMBRANE TRANSPORTER"/>
    <property type="match status" value="1"/>
</dbReference>
<dbReference type="AlphaFoldDB" id="C7LWN2"/>
<dbReference type="InterPro" id="IPR000620">
    <property type="entry name" value="EamA_dom"/>
</dbReference>
<dbReference type="Proteomes" id="UP000002216">
    <property type="component" value="Chromosome"/>
</dbReference>
<evidence type="ECO:0000256" key="4">
    <source>
        <dbReference type="ARBA" id="ARBA00022989"/>
    </source>
</evidence>
<dbReference type="RefSeq" id="WP_015774006.1">
    <property type="nucleotide sequence ID" value="NC_013173.1"/>
</dbReference>
<dbReference type="OrthoDB" id="5416392at2"/>
<proteinExistence type="inferred from homology"/>
<evidence type="ECO:0000313" key="9">
    <source>
        <dbReference type="Proteomes" id="UP000002216"/>
    </source>
</evidence>
<feature type="domain" description="EamA" evidence="7">
    <location>
        <begin position="10"/>
        <end position="139"/>
    </location>
</feature>
<keyword evidence="4 6" id="KW-1133">Transmembrane helix</keyword>
<gene>
    <name evidence="8" type="ordered locus">Dbac_1824</name>
</gene>
<evidence type="ECO:0000256" key="2">
    <source>
        <dbReference type="ARBA" id="ARBA00007362"/>
    </source>
</evidence>
<keyword evidence="9" id="KW-1185">Reference proteome</keyword>
<dbReference type="SUPFAM" id="SSF103481">
    <property type="entry name" value="Multidrug resistance efflux transporter EmrE"/>
    <property type="match status" value="2"/>
</dbReference>
<feature type="transmembrane region" description="Helical" evidence="6">
    <location>
        <begin position="96"/>
        <end position="116"/>
    </location>
</feature>
<feature type="transmembrane region" description="Helical" evidence="6">
    <location>
        <begin position="269"/>
        <end position="287"/>
    </location>
</feature>
<feature type="transmembrane region" description="Helical" evidence="6">
    <location>
        <begin position="128"/>
        <end position="145"/>
    </location>
</feature>
<name>C7LWN2_DESBD</name>
<keyword evidence="5 6" id="KW-0472">Membrane</keyword>
<dbReference type="EMBL" id="CP001629">
    <property type="protein sequence ID" value="ACU89915.1"/>
    <property type="molecule type" value="Genomic_DNA"/>
</dbReference>
<evidence type="ECO:0000313" key="8">
    <source>
        <dbReference type="EMBL" id="ACU89915.1"/>
    </source>
</evidence>
<feature type="transmembrane region" description="Helical" evidence="6">
    <location>
        <begin position="151"/>
        <end position="170"/>
    </location>
</feature>
<dbReference type="GO" id="GO:0016020">
    <property type="term" value="C:membrane"/>
    <property type="evidence" value="ECO:0007669"/>
    <property type="project" value="UniProtKB-SubCell"/>
</dbReference>
<accession>C7LWN2</accession>
<dbReference type="InterPro" id="IPR050638">
    <property type="entry name" value="AA-Vitamin_Transporters"/>
</dbReference>
<evidence type="ECO:0000256" key="1">
    <source>
        <dbReference type="ARBA" id="ARBA00004141"/>
    </source>
</evidence>
<dbReference type="eggNOG" id="COG0697">
    <property type="taxonomic scope" value="Bacteria"/>
</dbReference>
<comment type="similarity">
    <text evidence="2">Belongs to the EamA transporter family.</text>
</comment>
<evidence type="ECO:0000256" key="3">
    <source>
        <dbReference type="ARBA" id="ARBA00022692"/>
    </source>
</evidence>
<feature type="transmembrane region" description="Helical" evidence="6">
    <location>
        <begin position="182"/>
        <end position="202"/>
    </location>
</feature>
<dbReference type="InterPro" id="IPR037185">
    <property type="entry name" value="EmrE-like"/>
</dbReference>
<dbReference type="KEGG" id="dba:Dbac_1824"/>
<keyword evidence="3 6" id="KW-0812">Transmembrane</keyword>
<feature type="transmembrane region" description="Helical" evidence="6">
    <location>
        <begin position="246"/>
        <end position="263"/>
    </location>
</feature>